<reference evidence="1 2" key="1">
    <citation type="journal article" date="2016" name="Nat. Commun.">
        <title>Thousands of microbial genomes shed light on interconnected biogeochemical processes in an aquifer system.</title>
        <authorList>
            <person name="Anantharaman K."/>
            <person name="Brown C.T."/>
            <person name="Hug L.A."/>
            <person name="Sharon I."/>
            <person name="Castelle C.J."/>
            <person name="Probst A.J."/>
            <person name="Thomas B.C."/>
            <person name="Singh A."/>
            <person name="Wilkins M.J."/>
            <person name="Karaoz U."/>
            <person name="Brodie E.L."/>
            <person name="Williams K.H."/>
            <person name="Hubbard S.S."/>
            <person name="Banfield J.F."/>
        </authorList>
    </citation>
    <scope>NUCLEOTIDE SEQUENCE [LARGE SCALE GENOMIC DNA]</scope>
</reference>
<name>A0A1F5ELU2_9BACT</name>
<gene>
    <name evidence="1" type="ORF">A2811_00450</name>
</gene>
<dbReference type="AlphaFoldDB" id="A0A1F5ELU2"/>
<evidence type="ECO:0000313" key="1">
    <source>
        <dbReference type="EMBL" id="OGD68343.1"/>
    </source>
</evidence>
<evidence type="ECO:0000313" key="2">
    <source>
        <dbReference type="Proteomes" id="UP000186670"/>
    </source>
</evidence>
<organism evidence="1 2">
    <name type="scientific">Candidatus Campbellbacteria bacterium RIFCSPHIGHO2_01_FULL_34_10</name>
    <dbReference type="NCBI Taxonomy" id="1797577"/>
    <lineage>
        <taxon>Bacteria</taxon>
        <taxon>Candidatus Campbelliibacteriota</taxon>
    </lineage>
</organism>
<comment type="caution">
    <text evidence="1">The sequence shown here is derived from an EMBL/GenBank/DDBJ whole genome shotgun (WGS) entry which is preliminary data.</text>
</comment>
<dbReference type="EMBL" id="MEZZ01000035">
    <property type="protein sequence ID" value="OGD68343.1"/>
    <property type="molecule type" value="Genomic_DNA"/>
</dbReference>
<proteinExistence type="predicted"/>
<dbReference type="Gene3D" id="3.30.420.40">
    <property type="match status" value="1"/>
</dbReference>
<protein>
    <recommendedName>
        <fullName evidence="3">SHS2 domain-containing protein</fullName>
    </recommendedName>
</protein>
<dbReference type="Proteomes" id="UP000186670">
    <property type="component" value="Unassembled WGS sequence"/>
</dbReference>
<sequence length="404" mass="46396">MSLFSFSKNKTEEEGVVLVFDIGSASVGGALVSLRKNKKPKILYNVRKSMAFKEDLDINKFTASMIRTLSSVVADVERKGISHLNFRSLKNKEIRDAFCFFSSPWYISQTQVVKLEEKEKFFITNEMIKDILEKEKSDFIKNNEKFFGDGSDVEFMDSKVIQVRLNGYRVEDPFKKKTNDAEVVVYLSLISSDVEEKVKQVIAKPFHLDNIYSHSFTLAGFLSLRDIFEFEDDFVFLDISGEVTDVSFVKNDSLRETETFPVGRNAFIREILKDFKTNYSSAVSMINVYKAGNIDSDNSKKIEASLNKVRKSWVKYLENSMFELSHGAILPRTIFVIADEDLGEILINIIQEEKFTKLVFPDYNKSTNPILIKPDIMGKICDIENDVEKDIFIIMEAVFINRLI</sequence>
<accession>A0A1F5ELU2</accession>
<evidence type="ECO:0008006" key="3">
    <source>
        <dbReference type="Google" id="ProtNLM"/>
    </source>
</evidence>